<sequence length="421" mass="49028">MKKIYIRTHAYNASETLQRAVDSVLHQTHTDYIYYLCDNGSTDGGATRRIIEAYAKLDRRIVPFYNEVNHVWDGSAEYIDLPLHVGDDDYFCELDADDEYLPTFFEEMLDFMQENDLDVACCGNDFLDTAQENRLVSQRLLHATLILEGQQFAELFPYYHCFMRTCWGKLYKGRSLRNYITRHEDCPNYPVAYGGDTFNTMRVFQNARRVGILPRSLHKYYMSPKSTSYTMHPQRIQCDQILHEAAMDYLNAFGPVSQRNRDFLYGVYMNALRDTANLLLNAQMPDSEKLRYFIEMVSCRYTHQLMAWENFGVYHSENPQSIQDSRKELFKGIAGWLLSLSEVSNEQVEDYCNIGELSSAAAEDSERWIAFQKRRVKIYAMQGQIEKAKRKLDELKELVPHDKDVPYLSQLIPATEGTVTD</sequence>
<feature type="domain" description="Glycosyltransferase 2-like" evidence="1">
    <location>
        <begin position="10"/>
        <end position="140"/>
    </location>
</feature>
<proteinExistence type="predicted"/>
<dbReference type="InterPro" id="IPR001173">
    <property type="entry name" value="Glyco_trans_2-like"/>
</dbReference>
<dbReference type="PANTHER" id="PTHR43685">
    <property type="entry name" value="GLYCOSYLTRANSFERASE"/>
    <property type="match status" value="1"/>
</dbReference>
<dbReference type="InterPro" id="IPR050834">
    <property type="entry name" value="Glycosyltransf_2"/>
</dbReference>
<gene>
    <name evidence="2" type="ORF">GCM10008919_20450</name>
</gene>
<evidence type="ECO:0000313" key="2">
    <source>
        <dbReference type="EMBL" id="GAA0217125.1"/>
    </source>
</evidence>
<dbReference type="Pfam" id="PF00535">
    <property type="entry name" value="Glycos_transf_2"/>
    <property type="match status" value="1"/>
</dbReference>
<evidence type="ECO:0000313" key="3">
    <source>
        <dbReference type="Proteomes" id="UP001500399"/>
    </source>
</evidence>
<keyword evidence="3" id="KW-1185">Reference proteome</keyword>
<comment type="caution">
    <text evidence="2">The sequence shown here is derived from an EMBL/GenBank/DDBJ whole genome shotgun (WGS) entry which is preliminary data.</text>
</comment>
<dbReference type="EMBL" id="BAAACR010000013">
    <property type="protein sequence ID" value="GAA0217125.1"/>
    <property type="molecule type" value="Genomic_DNA"/>
</dbReference>
<protein>
    <recommendedName>
        <fullName evidence="1">Glycosyltransferase 2-like domain-containing protein</fullName>
    </recommendedName>
</protein>
<dbReference type="RefSeq" id="WP_304986595.1">
    <property type="nucleotide sequence ID" value="NZ_BAAACR010000013.1"/>
</dbReference>
<evidence type="ECO:0000259" key="1">
    <source>
        <dbReference type="Pfam" id="PF00535"/>
    </source>
</evidence>
<name>A0ABN0TAX5_9FIRM</name>
<dbReference type="CDD" id="cd00761">
    <property type="entry name" value="Glyco_tranf_GTA_type"/>
    <property type="match status" value="1"/>
</dbReference>
<dbReference type="InterPro" id="IPR029044">
    <property type="entry name" value="Nucleotide-diphossugar_trans"/>
</dbReference>
<dbReference type="SUPFAM" id="SSF53448">
    <property type="entry name" value="Nucleotide-diphospho-sugar transferases"/>
    <property type="match status" value="1"/>
</dbReference>
<organism evidence="2 3">
    <name type="scientific">Selenomonas dianae</name>
    <dbReference type="NCBI Taxonomy" id="135079"/>
    <lineage>
        <taxon>Bacteria</taxon>
        <taxon>Bacillati</taxon>
        <taxon>Bacillota</taxon>
        <taxon>Negativicutes</taxon>
        <taxon>Selenomonadales</taxon>
        <taxon>Selenomonadaceae</taxon>
        <taxon>Selenomonas</taxon>
    </lineage>
</organism>
<accession>A0ABN0TAX5</accession>
<reference evidence="2 3" key="1">
    <citation type="journal article" date="2019" name="Int. J. Syst. Evol. Microbiol.">
        <title>The Global Catalogue of Microorganisms (GCM) 10K type strain sequencing project: providing services to taxonomists for standard genome sequencing and annotation.</title>
        <authorList>
            <consortium name="The Broad Institute Genomics Platform"/>
            <consortium name="The Broad Institute Genome Sequencing Center for Infectious Disease"/>
            <person name="Wu L."/>
            <person name="Ma J."/>
        </authorList>
    </citation>
    <scope>NUCLEOTIDE SEQUENCE [LARGE SCALE GENOMIC DNA]</scope>
    <source>
        <strain evidence="2 3">JCM 8542</strain>
    </source>
</reference>
<dbReference type="PANTHER" id="PTHR43685:SF2">
    <property type="entry name" value="GLYCOSYLTRANSFERASE 2-LIKE DOMAIN-CONTAINING PROTEIN"/>
    <property type="match status" value="1"/>
</dbReference>
<dbReference type="Gene3D" id="3.90.550.10">
    <property type="entry name" value="Spore Coat Polysaccharide Biosynthesis Protein SpsA, Chain A"/>
    <property type="match status" value="1"/>
</dbReference>
<dbReference type="Proteomes" id="UP001500399">
    <property type="component" value="Unassembled WGS sequence"/>
</dbReference>